<accession>A0A6M5UDF6</accession>
<name>A0A6M5UDF6_9MICO</name>
<dbReference type="Proteomes" id="UP000451354">
    <property type="component" value="Chromosome"/>
</dbReference>
<organism evidence="1 2">
    <name type="scientific">Cellulosimicrobium protaetiae</name>
    <dbReference type="NCBI Taxonomy" id="2587808"/>
    <lineage>
        <taxon>Bacteria</taxon>
        <taxon>Bacillati</taxon>
        <taxon>Actinomycetota</taxon>
        <taxon>Actinomycetes</taxon>
        <taxon>Micrococcales</taxon>
        <taxon>Promicromonosporaceae</taxon>
        <taxon>Cellulosimicrobium</taxon>
    </lineage>
</organism>
<dbReference type="OrthoDB" id="9808993at2"/>
<sequence>MTAREQVVRTVADAPWLPPGGRADVVRAEGGSCPDPASLVRLLVERDDAVFCVPRDGTGRPDLPTTQVAPGETGWGAARRLADDVLGTHRDLTVVGYVRNTVRAGPGYPWPTPHAHFVVFGTGTAGVRVPGDWVPLAAPGALVDRHWWPLVG</sequence>
<dbReference type="GO" id="GO:0016787">
    <property type="term" value="F:hydrolase activity"/>
    <property type="evidence" value="ECO:0007669"/>
    <property type="project" value="UniProtKB-KW"/>
</dbReference>
<dbReference type="AlphaFoldDB" id="A0A6M5UDF6"/>
<gene>
    <name evidence="1" type="ORF">FIC82_008530</name>
</gene>
<dbReference type="KEGG" id="cprt:FIC82_008530"/>
<evidence type="ECO:0000313" key="2">
    <source>
        <dbReference type="Proteomes" id="UP000451354"/>
    </source>
</evidence>
<protein>
    <submittedName>
        <fullName evidence="1">NUDIX hydrolase</fullName>
    </submittedName>
</protein>
<keyword evidence="2" id="KW-1185">Reference proteome</keyword>
<dbReference type="EMBL" id="CP052757">
    <property type="protein sequence ID" value="QJW36240.1"/>
    <property type="molecule type" value="Genomic_DNA"/>
</dbReference>
<dbReference type="RefSeq" id="WP_154798269.1">
    <property type="nucleotide sequence ID" value="NZ_CP052757.1"/>
</dbReference>
<keyword evidence="1" id="KW-0378">Hydrolase</keyword>
<reference evidence="1 2" key="1">
    <citation type="journal article" date="2022" name="Int. J. Syst. Evol. Microbiol.">
        <title>Cellulosimicrobium protaetiae sp. nov., isolated from the gut of the larva of Protaetia brevitarsis seulensis.</title>
        <authorList>
            <person name="Le Han H."/>
            <person name="Nguyen T.T.H."/>
            <person name="Li Z."/>
            <person name="Shin N.R."/>
            <person name="Kim S.G."/>
        </authorList>
    </citation>
    <scope>NUCLEOTIDE SEQUENCE [LARGE SCALE GENOMIC DNA]</scope>
    <source>
        <strain evidence="1 2">BI34</strain>
    </source>
</reference>
<proteinExistence type="predicted"/>
<evidence type="ECO:0000313" key="1">
    <source>
        <dbReference type="EMBL" id="QJW36240.1"/>
    </source>
</evidence>